<dbReference type="OrthoDB" id="9757940at2"/>
<evidence type="ECO:0000313" key="2">
    <source>
        <dbReference type="EMBL" id="SDD19894.1"/>
    </source>
</evidence>
<dbReference type="STRING" id="265719.SAMN04488509_101673"/>
<feature type="transmembrane region" description="Helical" evidence="1">
    <location>
        <begin position="968"/>
        <end position="990"/>
    </location>
</feature>
<evidence type="ECO:0000256" key="1">
    <source>
        <dbReference type="SAM" id="Phobius"/>
    </source>
</evidence>
<feature type="transmembrane region" description="Helical" evidence="1">
    <location>
        <begin position="387"/>
        <end position="413"/>
    </location>
</feature>
<dbReference type="RefSeq" id="WP_091238804.1">
    <property type="nucleotide sequence ID" value="NZ_FNAG01000001.1"/>
</dbReference>
<dbReference type="PANTHER" id="PTHR32063">
    <property type="match status" value="1"/>
</dbReference>
<reference evidence="2 3" key="1">
    <citation type="submission" date="2016-10" db="EMBL/GenBank/DDBJ databases">
        <authorList>
            <person name="de Groot N.N."/>
        </authorList>
    </citation>
    <scope>NUCLEOTIDE SEQUENCE [LARGE SCALE GENOMIC DNA]</scope>
    <source>
        <strain evidence="2 3">DSM 16957</strain>
    </source>
</reference>
<protein>
    <submittedName>
        <fullName evidence="2">Multidrug efflux pump subunit AcrB</fullName>
    </submittedName>
</protein>
<dbReference type="InterPro" id="IPR001036">
    <property type="entry name" value="Acrflvin-R"/>
</dbReference>
<organism evidence="2 3">
    <name type="scientific">Aquimonas voraii</name>
    <dbReference type="NCBI Taxonomy" id="265719"/>
    <lineage>
        <taxon>Bacteria</taxon>
        <taxon>Pseudomonadati</taxon>
        <taxon>Pseudomonadota</taxon>
        <taxon>Gammaproteobacteria</taxon>
        <taxon>Lysobacterales</taxon>
        <taxon>Lysobacteraceae</taxon>
        <taxon>Aquimonas</taxon>
    </lineage>
</organism>
<dbReference type="SUPFAM" id="SSF82866">
    <property type="entry name" value="Multidrug efflux transporter AcrB transmembrane domain"/>
    <property type="match status" value="2"/>
</dbReference>
<dbReference type="SUPFAM" id="SSF82714">
    <property type="entry name" value="Multidrug efflux transporter AcrB TolC docking domain, DN and DC subdomains"/>
    <property type="match status" value="2"/>
</dbReference>
<feature type="transmembrane region" description="Helical" evidence="1">
    <location>
        <begin position="529"/>
        <end position="550"/>
    </location>
</feature>
<feature type="transmembrane region" description="Helical" evidence="1">
    <location>
        <begin position="12"/>
        <end position="32"/>
    </location>
</feature>
<feature type="transmembrane region" description="Helical" evidence="1">
    <location>
        <begin position="434"/>
        <end position="456"/>
    </location>
</feature>
<feature type="transmembrane region" description="Helical" evidence="1">
    <location>
        <begin position="923"/>
        <end position="947"/>
    </location>
</feature>
<dbReference type="AlphaFoldDB" id="A0A1G6STE9"/>
<keyword evidence="1" id="KW-1133">Transmembrane helix</keyword>
<feature type="transmembrane region" description="Helical" evidence="1">
    <location>
        <begin position="462"/>
        <end position="483"/>
    </location>
</feature>
<dbReference type="Proteomes" id="UP000199603">
    <property type="component" value="Unassembled WGS sequence"/>
</dbReference>
<dbReference type="Gene3D" id="3.30.70.1440">
    <property type="entry name" value="Multidrug efflux transporter AcrB pore domain"/>
    <property type="match status" value="1"/>
</dbReference>
<dbReference type="EMBL" id="FNAG01000001">
    <property type="protein sequence ID" value="SDD19894.1"/>
    <property type="molecule type" value="Genomic_DNA"/>
</dbReference>
<keyword evidence="1" id="KW-0812">Transmembrane</keyword>
<dbReference type="GO" id="GO:0005886">
    <property type="term" value="C:plasma membrane"/>
    <property type="evidence" value="ECO:0007669"/>
    <property type="project" value="TreeGrafter"/>
</dbReference>
<feature type="transmembrane region" description="Helical" evidence="1">
    <location>
        <begin position="897"/>
        <end position="917"/>
    </location>
</feature>
<dbReference type="Gene3D" id="1.20.1640.10">
    <property type="entry name" value="Multidrug efflux transporter AcrB transmembrane domain"/>
    <property type="match status" value="2"/>
</dbReference>
<sequence length="1041" mass="112855">MRLLERFITHHPLANIAFAVVLVMGAIAYATMPREQDPEINFNWLNVSTALPGASAEDVEAKITNPLEDALRNVQDVRWVISSSREGVSNILVRFREIDERTFDKRVNDVRREIQNKANAELPVEALDPDILEITTANGFPTAMVVLRGQADDEHLRFAARSVREDIERISGVDRVLALGFRDPELRVEFDPQQLAARGIHAVQLSDALRGWFRDVFAGKQDASDAEWLVRVAGAVPDVERLAGFELPLANGAAVRLDTLAEVRRISQRPRQLVGTEGQPAVLLSVTKIGGSNTLELVDRLRDYVERKNAVLAGTGLSLVLSDDQSIPTRDALAIMQDNALVGLILVLGVCWLFLGSRISTMVALGVVFSIAGTFILLDITGNSLNVSVLLGIVIVLGMLVDDAVVVVEAMYYRMQRGTEAVQAAVESLREVGLPVLAAVSTTMAAFLPLMLLPGILGKFMFVIPFVVTVGLAVSLIEAFWMLPAHVTAMGSKALSRSRSQAWRERWTHALRVKYTRALIHVMRRPARYLSGAFALFLATLGLIVLGAAFNMGPVRFNFFAFDPIRLFYVNVDLPPTTPIEESIAHTLTVEQIVRRHLREGEARSVVSMAGIKFTDVEPVYGDRYGQIAVSLNPATDDSRLIDEIIEGMRSDIENAPVPAQMSFFKLSGGPPTGKAISVKVRADDPAELAAAAEAVKRIIGGIEGARDISDDSSPGRSELKLEVDVAAAREAGLDPSAVARLVRLHVDGEVVADLRDRGEKVELRVQARPQRLDRIEALLAQPVALPGGGTTVLGTLVMHETRISADLTKHWNFRRAITVEADLDLSVNNAVAAAQTLREQWETVRAAYPNADLDFSGQLDDINESLAAMGPLSLLGIGLIYLILAAQFRSYWQPFLILVTVPLALVGVTLGVVVSGNPVSLYTMYGAIALIGISVNGAIVLIDAANQRRAAGMRTLHAAIYAARRRVVAIAMTTGTTIAGLFSLAMGFAGESLLWGPVASAIVWGLAFSSVLTLFVVPVLYRQFMKGLPPGRAHSGSALA</sequence>
<dbReference type="GO" id="GO:0042910">
    <property type="term" value="F:xenobiotic transmembrane transporter activity"/>
    <property type="evidence" value="ECO:0007669"/>
    <property type="project" value="TreeGrafter"/>
</dbReference>
<dbReference type="Gene3D" id="3.30.2090.10">
    <property type="entry name" value="Multidrug efflux transporter AcrB TolC docking domain, DN and DC subdomains"/>
    <property type="match status" value="2"/>
</dbReference>
<feature type="transmembrane region" description="Helical" evidence="1">
    <location>
        <begin position="332"/>
        <end position="355"/>
    </location>
</feature>
<dbReference type="PANTHER" id="PTHR32063:SF33">
    <property type="entry name" value="RND SUPERFAMILY EFFLUX PUMP PERMEASE COMPONENT"/>
    <property type="match status" value="1"/>
</dbReference>
<feature type="transmembrane region" description="Helical" evidence="1">
    <location>
        <begin position="1002"/>
        <end position="1022"/>
    </location>
</feature>
<keyword evidence="1" id="KW-0472">Membrane</keyword>
<dbReference type="SUPFAM" id="SSF82693">
    <property type="entry name" value="Multidrug efflux transporter AcrB pore domain, PN1, PN2, PC1 and PC2 subdomains"/>
    <property type="match status" value="2"/>
</dbReference>
<accession>A0A1G6STE9</accession>
<dbReference type="Pfam" id="PF00873">
    <property type="entry name" value="ACR_tran"/>
    <property type="match status" value="1"/>
</dbReference>
<dbReference type="Gene3D" id="3.30.70.1320">
    <property type="entry name" value="Multidrug efflux transporter AcrB pore domain like"/>
    <property type="match status" value="1"/>
</dbReference>
<dbReference type="Gene3D" id="3.30.70.1430">
    <property type="entry name" value="Multidrug efflux transporter AcrB pore domain"/>
    <property type="match status" value="2"/>
</dbReference>
<name>A0A1G6STE9_9GAMM</name>
<gene>
    <name evidence="2" type="ORF">SAMN04488509_101673</name>
</gene>
<feature type="transmembrane region" description="Helical" evidence="1">
    <location>
        <begin position="362"/>
        <end position="381"/>
    </location>
</feature>
<evidence type="ECO:0000313" key="3">
    <source>
        <dbReference type="Proteomes" id="UP000199603"/>
    </source>
</evidence>
<keyword evidence="3" id="KW-1185">Reference proteome</keyword>
<dbReference type="PRINTS" id="PR00702">
    <property type="entry name" value="ACRIFLAVINRP"/>
</dbReference>
<dbReference type="InterPro" id="IPR027463">
    <property type="entry name" value="AcrB_DN_DC_subdom"/>
</dbReference>
<feature type="transmembrane region" description="Helical" evidence="1">
    <location>
        <begin position="867"/>
        <end position="885"/>
    </location>
</feature>
<proteinExistence type="predicted"/>